<evidence type="ECO:0000313" key="2">
    <source>
        <dbReference type="Proteomes" id="UP000265520"/>
    </source>
</evidence>
<sequence>MVRLLESVVMARDRTVVVRECVDRSNCECGSITIRVVVAVVGSNFAAIGSNDEL</sequence>
<dbReference type="Proteomes" id="UP000265520">
    <property type="component" value="Unassembled WGS sequence"/>
</dbReference>
<proteinExistence type="predicted"/>
<protein>
    <submittedName>
        <fullName evidence="1">Uncharacterized protein</fullName>
    </submittedName>
</protein>
<dbReference type="EMBL" id="LXQA010513290">
    <property type="protein sequence ID" value="MCI56502.1"/>
    <property type="molecule type" value="Genomic_DNA"/>
</dbReference>
<organism evidence="1 2">
    <name type="scientific">Trifolium medium</name>
    <dbReference type="NCBI Taxonomy" id="97028"/>
    <lineage>
        <taxon>Eukaryota</taxon>
        <taxon>Viridiplantae</taxon>
        <taxon>Streptophyta</taxon>
        <taxon>Embryophyta</taxon>
        <taxon>Tracheophyta</taxon>
        <taxon>Spermatophyta</taxon>
        <taxon>Magnoliopsida</taxon>
        <taxon>eudicotyledons</taxon>
        <taxon>Gunneridae</taxon>
        <taxon>Pentapetalae</taxon>
        <taxon>rosids</taxon>
        <taxon>fabids</taxon>
        <taxon>Fabales</taxon>
        <taxon>Fabaceae</taxon>
        <taxon>Papilionoideae</taxon>
        <taxon>50 kb inversion clade</taxon>
        <taxon>NPAAA clade</taxon>
        <taxon>Hologalegina</taxon>
        <taxon>IRL clade</taxon>
        <taxon>Trifolieae</taxon>
        <taxon>Trifolium</taxon>
    </lineage>
</organism>
<comment type="caution">
    <text evidence="1">The sequence shown here is derived from an EMBL/GenBank/DDBJ whole genome shotgun (WGS) entry which is preliminary data.</text>
</comment>
<reference evidence="1 2" key="1">
    <citation type="journal article" date="2018" name="Front. Plant Sci.">
        <title>Red Clover (Trifolium pratense) and Zigzag Clover (T. medium) - A Picture of Genomic Similarities and Differences.</title>
        <authorList>
            <person name="Dluhosova J."/>
            <person name="Istvanek J."/>
            <person name="Nedelnik J."/>
            <person name="Repkova J."/>
        </authorList>
    </citation>
    <scope>NUCLEOTIDE SEQUENCE [LARGE SCALE GENOMIC DNA]</scope>
    <source>
        <strain evidence="2">cv. 10/8</strain>
        <tissue evidence="1">Leaf</tissue>
    </source>
</reference>
<accession>A0A392T6U0</accession>
<dbReference type="AlphaFoldDB" id="A0A392T6U0"/>
<evidence type="ECO:0000313" key="1">
    <source>
        <dbReference type="EMBL" id="MCI56502.1"/>
    </source>
</evidence>
<name>A0A392T6U0_9FABA</name>
<keyword evidence="2" id="KW-1185">Reference proteome</keyword>